<proteinExistence type="inferred from homology"/>
<comment type="similarity">
    <text evidence="2 11">Belongs to the tRNA nucleotidyltransferase/poly(A) polymerase family.</text>
</comment>
<dbReference type="InterPro" id="IPR006674">
    <property type="entry name" value="HD_domain"/>
</dbReference>
<dbReference type="InterPro" id="IPR006675">
    <property type="entry name" value="HDIG_dom"/>
</dbReference>
<evidence type="ECO:0000256" key="2">
    <source>
        <dbReference type="ARBA" id="ARBA00007265"/>
    </source>
</evidence>
<comment type="caution">
    <text evidence="13">The sequence shown here is derived from an EMBL/GenBank/DDBJ whole genome shotgun (WGS) entry which is preliminary data.</text>
</comment>
<dbReference type="SMART" id="SM00471">
    <property type="entry name" value="HDc"/>
    <property type="match status" value="1"/>
</dbReference>
<accession>A0A8J6TA32</accession>
<keyword evidence="9" id="KW-0460">Magnesium</keyword>
<dbReference type="GO" id="GO:0008033">
    <property type="term" value="P:tRNA processing"/>
    <property type="evidence" value="ECO:0007669"/>
    <property type="project" value="UniProtKB-KW"/>
</dbReference>
<dbReference type="GO" id="GO:0000049">
    <property type="term" value="F:tRNA binding"/>
    <property type="evidence" value="ECO:0007669"/>
    <property type="project" value="UniProtKB-KW"/>
</dbReference>
<dbReference type="SUPFAM" id="SSF81891">
    <property type="entry name" value="Poly A polymerase C-terminal region-like"/>
    <property type="match status" value="1"/>
</dbReference>
<organism evidence="13 14">
    <name type="scientific">Candidatus Desulfatifera sulfidica</name>
    <dbReference type="NCBI Taxonomy" id="2841691"/>
    <lineage>
        <taxon>Bacteria</taxon>
        <taxon>Pseudomonadati</taxon>
        <taxon>Thermodesulfobacteriota</taxon>
        <taxon>Desulfobulbia</taxon>
        <taxon>Desulfobulbales</taxon>
        <taxon>Desulfobulbaceae</taxon>
        <taxon>Candidatus Desulfatifera</taxon>
    </lineage>
</organism>
<dbReference type="InterPro" id="IPR043519">
    <property type="entry name" value="NT_sf"/>
</dbReference>
<dbReference type="Pfam" id="PF12627">
    <property type="entry name" value="PolyA_pol_RNAbd"/>
    <property type="match status" value="1"/>
</dbReference>
<gene>
    <name evidence="13" type="ORF">H8E79_03600</name>
</gene>
<dbReference type="Proteomes" id="UP000599024">
    <property type="component" value="Unassembled WGS sequence"/>
</dbReference>
<keyword evidence="7" id="KW-0479">Metal-binding</keyword>
<dbReference type="Pfam" id="PF01966">
    <property type="entry name" value="HD"/>
    <property type="match status" value="1"/>
</dbReference>
<evidence type="ECO:0000256" key="5">
    <source>
        <dbReference type="ARBA" id="ARBA00022694"/>
    </source>
</evidence>
<feature type="domain" description="HD/PDEase" evidence="12">
    <location>
        <begin position="256"/>
        <end position="419"/>
    </location>
</feature>
<keyword evidence="3" id="KW-0820">tRNA-binding</keyword>
<evidence type="ECO:0000256" key="11">
    <source>
        <dbReference type="RuleBase" id="RU003953"/>
    </source>
</evidence>
<evidence type="ECO:0000256" key="10">
    <source>
        <dbReference type="ARBA" id="ARBA00022884"/>
    </source>
</evidence>
<dbReference type="AlphaFoldDB" id="A0A8J6TA32"/>
<dbReference type="Pfam" id="PF01743">
    <property type="entry name" value="PolyA_pol"/>
    <property type="match status" value="1"/>
</dbReference>
<dbReference type="InterPro" id="IPR002646">
    <property type="entry name" value="PolA_pol_head_dom"/>
</dbReference>
<dbReference type="GO" id="GO:0016779">
    <property type="term" value="F:nucleotidyltransferase activity"/>
    <property type="evidence" value="ECO:0007669"/>
    <property type="project" value="UniProtKB-KW"/>
</dbReference>
<dbReference type="PANTHER" id="PTHR47545">
    <property type="entry name" value="MULTIFUNCTIONAL CCA PROTEIN"/>
    <property type="match status" value="1"/>
</dbReference>
<dbReference type="CDD" id="cd00077">
    <property type="entry name" value="HDc"/>
    <property type="match status" value="1"/>
</dbReference>
<evidence type="ECO:0000259" key="12">
    <source>
        <dbReference type="SMART" id="SM00471"/>
    </source>
</evidence>
<dbReference type="InterPro" id="IPR032828">
    <property type="entry name" value="PolyA_RNA-bd"/>
</dbReference>
<evidence type="ECO:0000256" key="4">
    <source>
        <dbReference type="ARBA" id="ARBA00022679"/>
    </source>
</evidence>
<reference evidence="13 14" key="1">
    <citation type="submission" date="2020-08" db="EMBL/GenBank/DDBJ databases">
        <title>Bridging the membrane lipid divide: bacteria of the FCB group superphylum have the potential to synthesize archaeal ether lipids.</title>
        <authorList>
            <person name="Villanueva L."/>
            <person name="Von Meijenfeldt F.A.B."/>
            <person name="Westbye A.B."/>
            <person name="Yadav S."/>
            <person name="Hopmans E.C."/>
            <person name="Dutilh B.E."/>
            <person name="Sinninghe Damste J.S."/>
        </authorList>
    </citation>
    <scope>NUCLEOTIDE SEQUENCE [LARGE SCALE GENOMIC DNA]</scope>
    <source>
        <strain evidence="13">NIOZ-UU81</strain>
    </source>
</reference>
<keyword evidence="5" id="KW-0819">tRNA processing</keyword>
<dbReference type="Gene3D" id="3.30.460.10">
    <property type="entry name" value="Beta Polymerase, domain 2"/>
    <property type="match status" value="1"/>
</dbReference>
<evidence type="ECO:0000256" key="3">
    <source>
        <dbReference type="ARBA" id="ARBA00022555"/>
    </source>
</evidence>
<dbReference type="GO" id="GO:0046872">
    <property type="term" value="F:metal ion binding"/>
    <property type="evidence" value="ECO:0007669"/>
    <property type="project" value="UniProtKB-KW"/>
</dbReference>
<keyword evidence="4 11" id="KW-0808">Transferase</keyword>
<dbReference type="InterPro" id="IPR050124">
    <property type="entry name" value="tRNA_CCA-adding_enzyme"/>
</dbReference>
<dbReference type="NCBIfam" id="TIGR00277">
    <property type="entry name" value="HDIG"/>
    <property type="match status" value="1"/>
</dbReference>
<name>A0A8J6TA32_9BACT</name>
<keyword evidence="6" id="KW-0548">Nucleotidyltransferase</keyword>
<dbReference type="SUPFAM" id="SSF81301">
    <property type="entry name" value="Nucleotidyltransferase"/>
    <property type="match status" value="1"/>
</dbReference>
<dbReference type="EMBL" id="JACNLK010000032">
    <property type="protein sequence ID" value="MBC8208238.1"/>
    <property type="molecule type" value="Genomic_DNA"/>
</dbReference>
<evidence type="ECO:0000256" key="9">
    <source>
        <dbReference type="ARBA" id="ARBA00022842"/>
    </source>
</evidence>
<keyword evidence="10 11" id="KW-0694">RNA-binding</keyword>
<evidence type="ECO:0000313" key="14">
    <source>
        <dbReference type="Proteomes" id="UP000599024"/>
    </source>
</evidence>
<dbReference type="Gene3D" id="1.10.3090.10">
    <property type="entry name" value="cca-adding enzyme, domain 2"/>
    <property type="match status" value="1"/>
</dbReference>
<dbReference type="PANTHER" id="PTHR47545:SF2">
    <property type="entry name" value="CC-ADDING TRNA NUCLEOTIDYLTRANSFERASE"/>
    <property type="match status" value="1"/>
</dbReference>
<sequence length="500" mass="54799">MKEERGAEARAASFREALGNYPLSLIAALLAVSEHIGRELFVVGGTVRDWLLGRPPGDLDLTVSTGATKCCQLLRAQLGGGTYVPLGRDEEDAGRVVWRGVVVDFSSYRLGASTISADMELRDYTVNAMALSLDALVDPAACPRLIDPMNGLNDLASKTLRSCPGAFTADPLRLLRGFRLAATLGFVLESATLEKICHHARGLARVSVERIDAEMEQIILSGQAAVTVEALAASGLLRQVLPELVQGIGMQQPGCHHLDVFDHSLAVLAHMEEILADPSVYYPGHDLYFQEYLAHGNVVSRLLWAALLHDLGKPPTFRIRVERDSRVTFYGHEQEGERMIHALGRRLRWSNEQRRGVARQVAMHMHPFHLCNVRRQGPLSRKACLNLVRRAGDELPGLFLLAMADSLAGQGVERPPDLEAELVQLLDQVLEVYEQTLKPVLSGPRLLTGADLIHEFSLTPGPMFAEILNGLELARIEGEVADRSEALAWVGGYLRKLGMG</sequence>
<keyword evidence="8" id="KW-0547">Nucleotide-binding</keyword>
<protein>
    <submittedName>
        <fullName evidence="13">HD domain-containing protein</fullName>
    </submittedName>
</protein>
<dbReference type="GO" id="GO:0000166">
    <property type="term" value="F:nucleotide binding"/>
    <property type="evidence" value="ECO:0007669"/>
    <property type="project" value="UniProtKB-KW"/>
</dbReference>
<evidence type="ECO:0000313" key="13">
    <source>
        <dbReference type="EMBL" id="MBC8208238.1"/>
    </source>
</evidence>
<evidence type="ECO:0000256" key="1">
    <source>
        <dbReference type="ARBA" id="ARBA00001946"/>
    </source>
</evidence>
<dbReference type="InterPro" id="IPR003607">
    <property type="entry name" value="HD/PDEase_dom"/>
</dbReference>
<evidence type="ECO:0000256" key="8">
    <source>
        <dbReference type="ARBA" id="ARBA00022741"/>
    </source>
</evidence>
<evidence type="ECO:0000256" key="6">
    <source>
        <dbReference type="ARBA" id="ARBA00022695"/>
    </source>
</evidence>
<comment type="cofactor">
    <cofactor evidence="1">
        <name>Mg(2+)</name>
        <dbReference type="ChEBI" id="CHEBI:18420"/>
    </cofactor>
</comment>
<evidence type="ECO:0000256" key="7">
    <source>
        <dbReference type="ARBA" id="ARBA00022723"/>
    </source>
</evidence>